<dbReference type="AlphaFoldDB" id="A0A914ZQD5"/>
<feature type="transmembrane region" description="Helical" evidence="1">
    <location>
        <begin position="42"/>
        <end position="64"/>
    </location>
</feature>
<organism evidence="2 3">
    <name type="scientific">Parascaris univalens</name>
    <name type="common">Nematode worm</name>
    <dbReference type="NCBI Taxonomy" id="6257"/>
    <lineage>
        <taxon>Eukaryota</taxon>
        <taxon>Metazoa</taxon>
        <taxon>Ecdysozoa</taxon>
        <taxon>Nematoda</taxon>
        <taxon>Chromadorea</taxon>
        <taxon>Rhabditida</taxon>
        <taxon>Spirurina</taxon>
        <taxon>Ascaridomorpha</taxon>
        <taxon>Ascaridoidea</taxon>
        <taxon>Ascarididae</taxon>
        <taxon>Parascaris</taxon>
    </lineage>
</organism>
<evidence type="ECO:0000256" key="1">
    <source>
        <dbReference type="SAM" id="Phobius"/>
    </source>
</evidence>
<keyword evidence="1" id="KW-0472">Membrane</keyword>
<sequence>MMHTNTALALSISLAVVGQTGTDFVSKHGQHEFRMNDGLRRGLSLLLVIFLFCSIFRSFTPVLLPRRSVEIGSLKGKQRQARWIVKKMRRQIFSCSHSSLQ</sequence>
<keyword evidence="1" id="KW-1133">Transmembrane helix</keyword>
<name>A0A914ZQD5_PARUN</name>
<dbReference type="Proteomes" id="UP000887569">
    <property type="component" value="Unplaced"/>
</dbReference>
<keyword evidence="2" id="KW-1185">Reference proteome</keyword>
<accession>A0A914ZQD5</accession>
<keyword evidence="1" id="KW-0812">Transmembrane</keyword>
<protein>
    <submittedName>
        <fullName evidence="3">Secreted protein</fullName>
    </submittedName>
</protein>
<evidence type="ECO:0000313" key="2">
    <source>
        <dbReference type="Proteomes" id="UP000887569"/>
    </source>
</evidence>
<reference evidence="3" key="1">
    <citation type="submission" date="2022-11" db="UniProtKB">
        <authorList>
            <consortium name="WormBaseParasite"/>
        </authorList>
    </citation>
    <scope>IDENTIFICATION</scope>
</reference>
<dbReference type="WBParaSite" id="PgB14X_g012_t01">
    <property type="protein sequence ID" value="PgB14X_g012_t01"/>
    <property type="gene ID" value="PgB14X_g012"/>
</dbReference>
<evidence type="ECO:0000313" key="3">
    <source>
        <dbReference type="WBParaSite" id="PgB14X_g012_t01"/>
    </source>
</evidence>
<proteinExistence type="predicted"/>